<evidence type="ECO:0000313" key="2">
    <source>
        <dbReference type="EMBL" id="BAE51811.1"/>
    </source>
</evidence>
<sequence length="183" mass="20054">MSDSDFSQKHMSGDGDLSLDQILEARRGETRAIVNVDEPQLKLVVFTLEGDWFAFVGEKVREVLPDSPVFYLPGCPPSLEGVINVRGDIDSVVNLRAVLGYAPAPSHDSSRILLCQGGGMRSGVRVDGVEEVMDIPQSRVLAPPHTIAEHRKPIVLGIIEFAGHLVTLLDLERIFTDYRAHLG</sequence>
<dbReference type="KEGG" id="mag:amb3007"/>
<keyword evidence="3" id="KW-1185">Reference proteome</keyword>
<feature type="domain" description="CheW-like" evidence="1">
    <location>
        <begin position="40"/>
        <end position="180"/>
    </location>
</feature>
<dbReference type="SUPFAM" id="SSF50341">
    <property type="entry name" value="CheW-like"/>
    <property type="match status" value="1"/>
</dbReference>
<dbReference type="Gene3D" id="2.40.50.180">
    <property type="entry name" value="CheA-289, Domain 4"/>
    <property type="match status" value="1"/>
</dbReference>
<dbReference type="Proteomes" id="UP000007058">
    <property type="component" value="Chromosome"/>
</dbReference>
<dbReference type="InterPro" id="IPR039315">
    <property type="entry name" value="CheW"/>
</dbReference>
<dbReference type="EMBL" id="AP007255">
    <property type="protein sequence ID" value="BAE51811.1"/>
    <property type="molecule type" value="Genomic_DNA"/>
</dbReference>
<dbReference type="RefSeq" id="WP_011385383.1">
    <property type="nucleotide sequence ID" value="NC_007626.1"/>
</dbReference>
<organism evidence="2 3">
    <name type="scientific">Paramagnetospirillum magneticum (strain ATCC 700264 / AMB-1)</name>
    <name type="common">Magnetospirillum magneticum</name>
    <dbReference type="NCBI Taxonomy" id="342108"/>
    <lineage>
        <taxon>Bacteria</taxon>
        <taxon>Pseudomonadati</taxon>
        <taxon>Pseudomonadota</taxon>
        <taxon>Alphaproteobacteria</taxon>
        <taxon>Rhodospirillales</taxon>
        <taxon>Magnetospirillaceae</taxon>
        <taxon>Paramagnetospirillum</taxon>
    </lineage>
</organism>
<evidence type="ECO:0000259" key="1">
    <source>
        <dbReference type="PROSITE" id="PS50851"/>
    </source>
</evidence>
<name>Q2W2W4_PARM1</name>
<dbReference type="InterPro" id="IPR036061">
    <property type="entry name" value="CheW-like_dom_sf"/>
</dbReference>
<dbReference type="Pfam" id="PF01584">
    <property type="entry name" value="CheW"/>
    <property type="match status" value="1"/>
</dbReference>
<evidence type="ECO:0000313" key="3">
    <source>
        <dbReference type="Proteomes" id="UP000007058"/>
    </source>
</evidence>
<protein>
    <submittedName>
        <fullName evidence="2">Chemotaxis signal transduction protein</fullName>
    </submittedName>
</protein>
<dbReference type="STRING" id="342108.amb3007"/>
<dbReference type="SMART" id="SM00260">
    <property type="entry name" value="CheW"/>
    <property type="match status" value="1"/>
</dbReference>
<accession>Q2W2W4</accession>
<dbReference type="GO" id="GO:0005829">
    <property type="term" value="C:cytosol"/>
    <property type="evidence" value="ECO:0007669"/>
    <property type="project" value="TreeGrafter"/>
</dbReference>
<dbReference type="GO" id="GO:0007165">
    <property type="term" value="P:signal transduction"/>
    <property type="evidence" value="ECO:0007669"/>
    <property type="project" value="InterPro"/>
</dbReference>
<reference evidence="2 3" key="1">
    <citation type="journal article" date="2005" name="DNA Res.">
        <title>Complete genome sequence of the facultative anaerobic magnetotactic bacterium Magnetospirillum sp. strain AMB-1.</title>
        <authorList>
            <person name="Matsunaga T."/>
            <person name="Okamura Y."/>
            <person name="Fukuda Y."/>
            <person name="Wahyudi A.T."/>
            <person name="Murase Y."/>
            <person name="Takeyama H."/>
        </authorList>
    </citation>
    <scope>NUCLEOTIDE SEQUENCE [LARGE SCALE GENOMIC DNA]</scope>
    <source>
        <strain evidence="3">ATCC 700264 / AMB-1</strain>
    </source>
</reference>
<proteinExistence type="predicted"/>
<dbReference type="HOGENOM" id="CLU_048995_3_1_5"/>
<gene>
    <name evidence="2" type="ordered locus">amb3007</name>
</gene>
<dbReference type="AlphaFoldDB" id="Q2W2W4"/>
<dbReference type="Gene3D" id="2.30.30.40">
    <property type="entry name" value="SH3 Domains"/>
    <property type="match status" value="1"/>
</dbReference>
<dbReference type="PANTHER" id="PTHR22617">
    <property type="entry name" value="CHEMOTAXIS SENSOR HISTIDINE KINASE-RELATED"/>
    <property type="match status" value="1"/>
</dbReference>
<dbReference type="InterPro" id="IPR002545">
    <property type="entry name" value="CheW-lke_dom"/>
</dbReference>
<dbReference type="GO" id="GO:0006935">
    <property type="term" value="P:chemotaxis"/>
    <property type="evidence" value="ECO:0007669"/>
    <property type="project" value="InterPro"/>
</dbReference>
<dbReference type="PANTHER" id="PTHR22617:SF23">
    <property type="entry name" value="CHEMOTAXIS PROTEIN CHEW"/>
    <property type="match status" value="1"/>
</dbReference>
<dbReference type="PROSITE" id="PS50851">
    <property type="entry name" value="CHEW"/>
    <property type="match status" value="1"/>
</dbReference>